<name>A0A840RZA7_9BURK</name>
<keyword evidence="2" id="KW-1185">Reference proteome</keyword>
<dbReference type="AlphaFoldDB" id="A0A840RZA7"/>
<reference evidence="1 2" key="1">
    <citation type="submission" date="2020-08" db="EMBL/GenBank/DDBJ databases">
        <title>Genomic Encyclopedia of Type Strains, Phase IV (KMG-IV): sequencing the most valuable type-strain genomes for metagenomic binning, comparative biology and taxonomic classification.</title>
        <authorList>
            <person name="Goeker M."/>
        </authorList>
    </citation>
    <scope>NUCLEOTIDE SEQUENCE [LARGE SCALE GENOMIC DNA]</scope>
    <source>
        <strain evidence="1 2">DSM 23240</strain>
    </source>
</reference>
<dbReference type="Proteomes" id="UP000571084">
    <property type="component" value="Unassembled WGS sequence"/>
</dbReference>
<evidence type="ECO:0008006" key="3">
    <source>
        <dbReference type="Google" id="ProtNLM"/>
    </source>
</evidence>
<accession>A0A840RZA7</accession>
<dbReference type="RefSeq" id="WP_168057284.1">
    <property type="nucleotide sequence ID" value="NZ_JAAOZT010000017.1"/>
</dbReference>
<sequence>MTLFRRRIQIASNAYGDRGEARAVLEDDFHHFRVAVFHQDGIVTDVAGYSLRNPYTSCPAASGELMSLKDMPLNSVANSVIRATDASVQCTHMLDLAGLAIAAAKRGIQHRRYDIEVPRRVGIRTSGKLVRDGIDLLEWQIENTIILSPAPYAGINLREGMARWALTTLPEDEAEAALVLRRCMVISRGREHDLDLMKNAVASGNCYAQQVDRAAQSLRIIGSTLDFTVAPELLCAVDQDWINFKQSE</sequence>
<gene>
    <name evidence="1" type="ORF">HNR39_003547</name>
</gene>
<dbReference type="EMBL" id="JACHHQ010000008">
    <property type="protein sequence ID" value="MBB5201689.1"/>
    <property type="molecule type" value="Genomic_DNA"/>
</dbReference>
<organism evidence="1 2">
    <name type="scientific">Glaciimonas immobilis</name>
    <dbReference type="NCBI Taxonomy" id="728004"/>
    <lineage>
        <taxon>Bacteria</taxon>
        <taxon>Pseudomonadati</taxon>
        <taxon>Pseudomonadota</taxon>
        <taxon>Betaproteobacteria</taxon>
        <taxon>Burkholderiales</taxon>
        <taxon>Oxalobacteraceae</taxon>
        <taxon>Glaciimonas</taxon>
    </lineage>
</organism>
<protein>
    <recommendedName>
        <fullName evidence="3">DUF2889 domain-containing protein</fullName>
    </recommendedName>
</protein>
<proteinExistence type="predicted"/>
<evidence type="ECO:0000313" key="1">
    <source>
        <dbReference type="EMBL" id="MBB5201689.1"/>
    </source>
</evidence>
<comment type="caution">
    <text evidence="1">The sequence shown here is derived from an EMBL/GenBank/DDBJ whole genome shotgun (WGS) entry which is preliminary data.</text>
</comment>
<evidence type="ECO:0000313" key="2">
    <source>
        <dbReference type="Proteomes" id="UP000571084"/>
    </source>
</evidence>